<dbReference type="AlphaFoldDB" id="A0A839IYL4"/>
<proteinExistence type="predicted"/>
<organism evidence="2 3">
    <name type="scientific">Oceanospirillum sediminis</name>
    <dbReference type="NCBI Taxonomy" id="2760088"/>
    <lineage>
        <taxon>Bacteria</taxon>
        <taxon>Pseudomonadati</taxon>
        <taxon>Pseudomonadota</taxon>
        <taxon>Gammaproteobacteria</taxon>
        <taxon>Oceanospirillales</taxon>
        <taxon>Oceanospirillaceae</taxon>
        <taxon>Oceanospirillum</taxon>
    </lineage>
</organism>
<keyword evidence="1" id="KW-1133">Transmembrane helix</keyword>
<protein>
    <submittedName>
        <fullName evidence="2">MFS transporter</fullName>
    </submittedName>
</protein>
<accession>A0A839IYL4</accession>
<reference evidence="2 3" key="1">
    <citation type="submission" date="2020-08" db="EMBL/GenBank/DDBJ databases">
        <title>Oceanospirillum sp. nov. isolated from marine sediment.</title>
        <authorList>
            <person name="Ji X."/>
        </authorList>
    </citation>
    <scope>NUCLEOTIDE SEQUENCE [LARGE SCALE GENOMIC DNA]</scope>
    <source>
        <strain evidence="2 3">D5</strain>
    </source>
</reference>
<keyword evidence="3" id="KW-1185">Reference proteome</keyword>
<keyword evidence="1" id="KW-0812">Transmembrane</keyword>
<feature type="non-terminal residue" evidence="2">
    <location>
        <position position="1"/>
    </location>
</feature>
<comment type="caution">
    <text evidence="2">The sequence shown here is derived from an EMBL/GenBank/DDBJ whole genome shotgun (WGS) entry which is preliminary data.</text>
</comment>
<feature type="transmembrane region" description="Helical" evidence="1">
    <location>
        <begin position="23"/>
        <end position="44"/>
    </location>
</feature>
<evidence type="ECO:0000313" key="2">
    <source>
        <dbReference type="EMBL" id="MBB1489770.1"/>
    </source>
</evidence>
<dbReference type="Pfam" id="PF13347">
    <property type="entry name" value="MFS_2"/>
    <property type="match status" value="1"/>
</dbReference>
<dbReference type="Proteomes" id="UP000565262">
    <property type="component" value="Unassembled WGS sequence"/>
</dbReference>
<evidence type="ECO:0000313" key="3">
    <source>
        <dbReference type="Proteomes" id="UP000565262"/>
    </source>
</evidence>
<keyword evidence="1" id="KW-0472">Membrane</keyword>
<gene>
    <name evidence="2" type="ORF">H4O21_24495</name>
</gene>
<name>A0A839IYL4_9GAMM</name>
<evidence type="ECO:0000256" key="1">
    <source>
        <dbReference type="SAM" id="Phobius"/>
    </source>
</evidence>
<sequence>RLVLSLIGFDGDAATQTAETLTQLRIADIVIPVVTAALAIWVMWKYSLTEERAREIKAELEERRGVL</sequence>
<dbReference type="EMBL" id="JACJFM010000184">
    <property type="protein sequence ID" value="MBB1489770.1"/>
    <property type="molecule type" value="Genomic_DNA"/>
</dbReference>